<dbReference type="PROSITE" id="PS50114">
    <property type="entry name" value="GATA_ZN_FINGER_2"/>
    <property type="match status" value="1"/>
</dbReference>
<reference evidence="4" key="1">
    <citation type="submission" date="2020-05" db="EMBL/GenBank/DDBJ databases">
        <title>Phylogenomic resolution of chytrid fungi.</title>
        <authorList>
            <person name="Stajich J.E."/>
            <person name="Amses K."/>
            <person name="Simmons R."/>
            <person name="Seto K."/>
            <person name="Myers J."/>
            <person name="Bonds A."/>
            <person name="Quandt C.A."/>
            <person name="Barry K."/>
            <person name="Liu P."/>
            <person name="Grigoriev I."/>
            <person name="Longcore J.E."/>
            <person name="James T.Y."/>
        </authorList>
    </citation>
    <scope>NUCLEOTIDE SEQUENCE</scope>
    <source>
        <strain evidence="4">JEL0513</strain>
    </source>
</reference>
<keyword evidence="5" id="KW-1185">Reference proteome</keyword>
<keyword evidence="1" id="KW-0862">Zinc</keyword>
<organism evidence="4 5">
    <name type="scientific">Physocladia obscura</name>
    <dbReference type="NCBI Taxonomy" id="109957"/>
    <lineage>
        <taxon>Eukaryota</taxon>
        <taxon>Fungi</taxon>
        <taxon>Fungi incertae sedis</taxon>
        <taxon>Chytridiomycota</taxon>
        <taxon>Chytridiomycota incertae sedis</taxon>
        <taxon>Chytridiomycetes</taxon>
        <taxon>Chytridiales</taxon>
        <taxon>Chytriomycetaceae</taxon>
        <taxon>Physocladia</taxon>
    </lineage>
</organism>
<sequence length="415" mass="46135">MQLFTGQSTRFRFASEGPYGPYKTLQESAETGAFPALLPTSLARWFLSPADFYVSQPQTCTSFATVSVACAPTKTECVYSPPATLATPEQQQQQQQQEQQQQRRAKQIRNVECTHCKTTSSPMWRRTLDKKKYLCNACGLYIRKHGGTSRQLHDPSLATNNTNSSSKGEFMFLSPIRSPECERLLVGSEALWMTRKPTRKSKKSGSNNSSTLSSSKKSGLLYVNAPKTPRTTQQLTQRAMKTQFFSSKTQNAETQAMNEFLPLIKIPPTHQQLQLLATSTYLPLQEQQQRHMFDRMAGVFQQQENCFSSRIFTSSSSVLLTPLSSPKSSHFSNSNHSNARFLSPPFPQPLPPLPPVAIIPATAIPADIVATHSNDELFDLENLISFFDTSSRGSNSNVCGSNGMSEMNLMADLGF</sequence>
<evidence type="ECO:0000256" key="2">
    <source>
        <dbReference type="SAM" id="MobiDB-lite"/>
    </source>
</evidence>
<feature type="compositionally biased region" description="Polar residues" evidence="2">
    <location>
        <begin position="157"/>
        <end position="167"/>
    </location>
</feature>
<dbReference type="Proteomes" id="UP001211907">
    <property type="component" value="Unassembled WGS sequence"/>
</dbReference>
<dbReference type="Gene3D" id="3.30.50.10">
    <property type="entry name" value="Erythroid Transcription Factor GATA-1, subunit A"/>
    <property type="match status" value="1"/>
</dbReference>
<evidence type="ECO:0000259" key="3">
    <source>
        <dbReference type="PROSITE" id="PS50114"/>
    </source>
</evidence>
<dbReference type="GO" id="GO:0008270">
    <property type="term" value="F:zinc ion binding"/>
    <property type="evidence" value="ECO:0007669"/>
    <property type="project" value="UniProtKB-KW"/>
</dbReference>
<evidence type="ECO:0000256" key="1">
    <source>
        <dbReference type="PROSITE-ProRule" id="PRU00094"/>
    </source>
</evidence>
<feature type="compositionally biased region" description="Low complexity" evidence="2">
    <location>
        <begin position="204"/>
        <end position="220"/>
    </location>
</feature>
<gene>
    <name evidence="4" type="ORF">HK100_000790</name>
</gene>
<protein>
    <recommendedName>
        <fullName evidence="3">GATA-type domain-containing protein</fullName>
    </recommendedName>
</protein>
<dbReference type="Pfam" id="PF00320">
    <property type="entry name" value="GATA"/>
    <property type="match status" value="1"/>
</dbReference>
<feature type="region of interest" description="Disordered" evidence="2">
    <location>
        <begin position="148"/>
        <end position="167"/>
    </location>
</feature>
<dbReference type="InterPro" id="IPR013088">
    <property type="entry name" value="Znf_NHR/GATA"/>
</dbReference>
<dbReference type="SUPFAM" id="SSF57716">
    <property type="entry name" value="Glucocorticoid receptor-like (DNA-binding domain)"/>
    <property type="match status" value="1"/>
</dbReference>
<keyword evidence="1" id="KW-0863">Zinc-finger</keyword>
<dbReference type="InterPro" id="IPR000679">
    <property type="entry name" value="Znf_GATA"/>
</dbReference>
<evidence type="ECO:0000313" key="5">
    <source>
        <dbReference type="Proteomes" id="UP001211907"/>
    </source>
</evidence>
<feature type="domain" description="GATA-type" evidence="3">
    <location>
        <begin position="107"/>
        <end position="146"/>
    </location>
</feature>
<evidence type="ECO:0000313" key="4">
    <source>
        <dbReference type="EMBL" id="KAJ3137213.1"/>
    </source>
</evidence>
<comment type="caution">
    <text evidence="4">The sequence shown here is derived from an EMBL/GenBank/DDBJ whole genome shotgun (WGS) entry which is preliminary data.</text>
</comment>
<proteinExistence type="predicted"/>
<dbReference type="CDD" id="cd00202">
    <property type="entry name" value="ZnF_GATA"/>
    <property type="match status" value="1"/>
</dbReference>
<dbReference type="AlphaFoldDB" id="A0AAD5XKB6"/>
<dbReference type="GO" id="GO:0043565">
    <property type="term" value="F:sequence-specific DNA binding"/>
    <property type="evidence" value="ECO:0007669"/>
    <property type="project" value="InterPro"/>
</dbReference>
<dbReference type="GO" id="GO:0006355">
    <property type="term" value="P:regulation of DNA-templated transcription"/>
    <property type="evidence" value="ECO:0007669"/>
    <property type="project" value="InterPro"/>
</dbReference>
<dbReference type="SMART" id="SM00401">
    <property type="entry name" value="ZnF_GATA"/>
    <property type="match status" value="1"/>
</dbReference>
<accession>A0AAD5XKB6</accession>
<dbReference type="EMBL" id="JADGJH010000116">
    <property type="protein sequence ID" value="KAJ3137213.1"/>
    <property type="molecule type" value="Genomic_DNA"/>
</dbReference>
<keyword evidence="1" id="KW-0479">Metal-binding</keyword>
<feature type="region of interest" description="Disordered" evidence="2">
    <location>
        <begin position="195"/>
        <end position="220"/>
    </location>
</feature>
<name>A0AAD5XKB6_9FUNG</name>